<protein>
    <submittedName>
        <fullName evidence="1">RidA family protein</fullName>
    </submittedName>
</protein>
<dbReference type="InterPro" id="IPR006175">
    <property type="entry name" value="YjgF/YER057c/UK114"/>
</dbReference>
<reference evidence="1 2" key="1">
    <citation type="submission" date="2018-10" db="EMBL/GenBank/DDBJ databases">
        <title>Genome Sequencing of Pantoea dispersa DSM 32899.</title>
        <authorList>
            <person name="Nawrath M."/>
            <person name="Ottenheim C."/>
            <person name="Wilm A."/>
            <person name="Zimmermann W."/>
            <person name="Wu J.C."/>
        </authorList>
    </citation>
    <scope>NUCLEOTIDE SEQUENCE [LARGE SCALE GENOMIC DNA]</scope>
    <source>
        <strain evidence="1 2">DSM 32899</strain>
        <plasmid evidence="1 2">unnamed1</plasmid>
    </source>
</reference>
<evidence type="ECO:0000313" key="1">
    <source>
        <dbReference type="EMBL" id="QDY43876.1"/>
    </source>
</evidence>
<dbReference type="EMBL" id="CP032703">
    <property type="protein sequence ID" value="QDY43876.1"/>
    <property type="molecule type" value="Genomic_DNA"/>
</dbReference>
<dbReference type="Gene3D" id="3.30.1330.40">
    <property type="entry name" value="RutC-like"/>
    <property type="match status" value="1"/>
</dbReference>
<dbReference type="Pfam" id="PF01042">
    <property type="entry name" value="Ribonuc_L-PSP"/>
    <property type="match status" value="1"/>
</dbReference>
<dbReference type="SUPFAM" id="SSF55298">
    <property type="entry name" value="YjgF-like"/>
    <property type="match status" value="1"/>
</dbReference>
<name>A0A518XIE5_9GAMM</name>
<dbReference type="AlphaFoldDB" id="A0A518XIE5"/>
<keyword evidence="1" id="KW-0614">Plasmid</keyword>
<dbReference type="PANTHER" id="PTHR43857">
    <property type="entry name" value="BLR7761 PROTEIN"/>
    <property type="match status" value="1"/>
</dbReference>
<dbReference type="KEGG" id="pdis:D8B20_18265"/>
<dbReference type="InterPro" id="IPR035959">
    <property type="entry name" value="RutC-like_sf"/>
</dbReference>
<dbReference type="OrthoDB" id="6196780at2"/>
<organism evidence="1 2">
    <name type="scientific">Candidatus Pantoea soli</name>
    <dbReference type="NCBI Taxonomy" id="3098669"/>
    <lineage>
        <taxon>Bacteria</taxon>
        <taxon>Pseudomonadati</taxon>
        <taxon>Pseudomonadota</taxon>
        <taxon>Gammaproteobacteria</taxon>
        <taxon>Enterobacterales</taxon>
        <taxon>Erwiniaceae</taxon>
        <taxon>Pantoea</taxon>
    </lineage>
</organism>
<proteinExistence type="predicted"/>
<dbReference type="PANTHER" id="PTHR43857:SF1">
    <property type="entry name" value="YJGH FAMILY PROTEIN"/>
    <property type="match status" value="1"/>
</dbReference>
<keyword evidence="2" id="KW-1185">Reference proteome</keyword>
<dbReference type="RefSeq" id="WP_145890952.1">
    <property type="nucleotide sequence ID" value="NZ_CP032703.1"/>
</dbReference>
<sequence>MLVRKNYPQLGAVKAPYVHAVRHGDTLYVSGLTAFGTAAQQADMAAQAEAIFQQLHLLAAQENTSLQQLVKVTLFVTSFTDIDALRAVLFRHYGDHLPASSLVQIAQLFSPDLKIEIEAIIALPAAPAPAAPPDHHA</sequence>
<accession>A0A518XIE5</accession>
<dbReference type="CDD" id="cd00448">
    <property type="entry name" value="YjgF_YER057c_UK114_family"/>
    <property type="match status" value="1"/>
</dbReference>
<evidence type="ECO:0000313" key="2">
    <source>
        <dbReference type="Proteomes" id="UP000319411"/>
    </source>
</evidence>
<gene>
    <name evidence="1" type="ORF">D8B20_18265</name>
</gene>
<geneLocation type="plasmid" evidence="1 2">
    <name>unnamed1</name>
</geneLocation>
<dbReference type="Proteomes" id="UP000319411">
    <property type="component" value="Plasmid unnamed1"/>
</dbReference>